<dbReference type="AlphaFoldDB" id="R0IZ76"/>
<dbReference type="Gene3D" id="2.60.40.1210">
    <property type="entry name" value="Cellobiose dehydrogenase, cytochrome domain"/>
    <property type="match status" value="1"/>
</dbReference>
<reference evidence="11 12" key="2">
    <citation type="journal article" date="2013" name="PLoS Genet.">
        <title>Comparative genome structure, secondary metabolite, and effector coding capacity across Cochliobolus pathogens.</title>
        <authorList>
            <person name="Condon B.J."/>
            <person name="Leng Y."/>
            <person name="Wu D."/>
            <person name="Bushley K.E."/>
            <person name="Ohm R.A."/>
            <person name="Otillar R."/>
            <person name="Martin J."/>
            <person name="Schackwitz W."/>
            <person name="Grimwood J."/>
            <person name="MohdZainudin N."/>
            <person name="Xue C."/>
            <person name="Wang R."/>
            <person name="Manning V.A."/>
            <person name="Dhillon B."/>
            <person name="Tu Z.J."/>
            <person name="Steffenson B.J."/>
            <person name="Salamov A."/>
            <person name="Sun H."/>
            <person name="Lowry S."/>
            <person name="LaButti K."/>
            <person name="Han J."/>
            <person name="Copeland A."/>
            <person name="Lindquist E."/>
            <person name="Barry K."/>
            <person name="Schmutz J."/>
            <person name="Baker S.E."/>
            <person name="Ciuffetti L.M."/>
            <person name="Grigoriev I.V."/>
            <person name="Zhong S."/>
            <person name="Turgeon B.G."/>
        </authorList>
    </citation>
    <scope>NUCLEOTIDE SEQUENCE [LARGE SCALE GENOMIC DNA]</scope>
    <source>
        <strain evidence="12">28A</strain>
    </source>
</reference>
<keyword evidence="9" id="KW-0732">Signal</keyword>
<evidence type="ECO:0000313" key="12">
    <source>
        <dbReference type="Proteomes" id="UP000016935"/>
    </source>
</evidence>
<dbReference type="HOGENOM" id="CLU_031471_1_0_1"/>
<evidence type="ECO:0000256" key="5">
    <source>
        <dbReference type="ARBA" id="ARBA00022989"/>
    </source>
</evidence>
<gene>
    <name evidence="11" type="ORF">SETTUDRAFT_125758</name>
</gene>
<dbReference type="Gene3D" id="1.20.120.1770">
    <property type="match status" value="1"/>
</dbReference>
<dbReference type="SMART" id="SM00664">
    <property type="entry name" value="DoH"/>
    <property type="match status" value="1"/>
</dbReference>
<keyword evidence="4" id="KW-0249">Electron transport</keyword>
<feature type="chain" id="PRO_5004343734" description="Cytochrome b561 domain-containing protein" evidence="9">
    <location>
        <begin position="22"/>
        <end position="428"/>
    </location>
</feature>
<dbReference type="CDD" id="cd09630">
    <property type="entry name" value="CDH_like_cytochrome"/>
    <property type="match status" value="1"/>
</dbReference>
<dbReference type="PANTHER" id="PTHR47797">
    <property type="entry name" value="DEHYDROGENASE, PUTATIVE (AFU_ORTHOLOGUE AFUA_8G05805)-RELATED"/>
    <property type="match status" value="1"/>
</dbReference>
<evidence type="ECO:0000256" key="7">
    <source>
        <dbReference type="SAM" id="MobiDB-lite"/>
    </source>
</evidence>
<organism evidence="11 12">
    <name type="scientific">Exserohilum turcicum (strain 28A)</name>
    <name type="common">Northern leaf blight fungus</name>
    <name type="synonym">Setosphaeria turcica</name>
    <dbReference type="NCBI Taxonomy" id="671987"/>
    <lineage>
        <taxon>Eukaryota</taxon>
        <taxon>Fungi</taxon>
        <taxon>Dikarya</taxon>
        <taxon>Ascomycota</taxon>
        <taxon>Pezizomycotina</taxon>
        <taxon>Dothideomycetes</taxon>
        <taxon>Pleosporomycetidae</taxon>
        <taxon>Pleosporales</taxon>
        <taxon>Pleosporineae</taxon>
        <taxon>Pleosporaceae</taxon>
        <taxon>Exserohilum</taxon>
    </lineage>
</organism>
<dbReference type="GO" id="GO:0016020">
    <property type="term" value="C:membrane"/>
    <property type="evidence" value="ECO:0007669"/>
    <property type="project" value="UniProtKB-SubCell"/>
</dbReference>
<feature type="transmembrane region" description="Helical" evidence="8">
    <location>
        <begin position="299"/>
        <end position="317"/>
    </location>
</feature>
<protein>
    <recommendedName>
        <fullName evidence="10">Cytochrome b561 domain-containing protein</fullName>
    </recommendedName>
</protein>
<evidence type="ECO:0000256" key="9">
    <source>
        <dbReference type="SAM" id="SignalP"/>
    </source>
</evidence>
<evidence type="ECO:0000256" key="2">
    <source>
        <dbReference type="ARBA" id="ARBA00022448"/>
    </source>
</evidence>
<dbReference type="eggNOG" id="ENOG502S50Z">
    <property type="taxonomic scope" value="Eukaryota"/>
</dbReference>
<reference evidence="11 12" key="1">
    <citation type="journal article" date="2012" name="PLoS Pathog.">
        <title>Diverse lifestyles and strategies of plant pathogenesis encoded in the genomes of eighteen Dothideomycetes fungi.</title>
        <authorList>
            <person name="Ohm R.A."/>
            <person name="Feau N."/>
            <person name="Henrissat B."/>
            <person name="Schoch C.L."/>
            <person name="Horwitz B.A."/>
            <person name="Barry K.W."/>
            <person name="Condon B.J."/>
            <person name="Copeland A.C."/>
            <person name="Dhillon B."/>
            <person name="Glaser F."/>
            <person name="Hesse C.N."/>
            <person name="Kosti I."/>
            <person name="LaButti K."/>
            <person name="Lindquist E.A."/>
            <person name="Lucas S."/>
            <person name="Salamov A.A."/>
            <person name="Bradshaw R.E."/>
            <person name="Ciuffetti L."/>
            <person name="Hamelin R.C."/>
            <person name="Kema G.H.J."/>
            <person name="Lawrence C."/>
            <person name="Scott J.A."/>
            <person name="Spatafora J.W."/>
            <person name="Turgeon B.G."/>
            <person name="de Wit P.J.G.M."/>
            <person name="Zhong S."/>
            <person name="Goodwin S.B."/>
            <person name="Grigoriev I.V."/>
        </authorList>
    </citation>
    <scope>NUCLEOTIDE SEQUENCE [LARGE SCALE GENOMIC DNA]</scope>
    <source>
        <strain evidence="12">28A</strain>
    </source>
</reference>
<sequence>MRSATASSVLGLLALASIASAQVGTVCPSNDVCFKLNIPQSTASSGTGDIFFQIQAPSKYEYVALGQGNGMANSNMFVVYTSSSGSNVTISPRTTSSHSPPDANPNTRLQLLEGSGVSNGVMTANVKCSNCNSWSGGTMDFTASKGNWIYAYKSSGGPLNSDDVSAQITRHSSEAVFSWDFANAKGGASVNPLINTPPATTGGAGGRPNGGSTTTGVTTIRASGSNRRAMIIAHGVLASLAFVIFFPVGAILIRVASFPGLVWIHAAFQAFAYVIYIAAVGLGIYIACGANQLSNHHPIIGLVLFAILFFQPALGWMHHVFYKRTGGATMWTHAHVWVGRIAVTLGIINGGLGLKLATCSGNGSRAGEIVYGVIAGLMWLVWVACIFIGSKRKQAAVAETSQKLADERRSGSNPGNAEMAGHYDPKQQ</sequence>
<dbReference type="OrthoDB" id="19261at2759"/>
<dbReference type="InterPro" id="IPR006593">
    <property type="entry name" value="Cyt_b561/ferric_Rdtase_TM"/>
</dbReference>
<dbReference type="PANTHER" id="PTHR47797:SF1">
    <property type="entry name" value="CYTOCHROME B561 DOMAIN-CONTAINING PROTEIN-RELATED"/>
    <property type="match status" value="1"/>
</dbReference>
<feature type="transmembrane region" description="Helical" evidence="8">
    <location>
        <begin position="337"/>
        <end position="357"/>
    </location>
</feature>
<evidence type="ECO:0000256" key="3">
    <source>
        <dbReference type="ARBA" id="ARBA00022692"/>
    </source>
</evidence>
<feature type="region of interest" description="Disordered" evidence="7">
    <location>
        <begin position="399"/>
        <end position="428"/>
    </location>
</feature>
<evidence type="ECO:0000256" key="8">
    <source>
        <dbReference type="SAM" id="Phobius"/>
    </source>
</evidence>
<keyword evidence="12" id="KW-1185">Reference proteome</keyword>
<dbReference type="InterPro" id="IPR015920">
    <property type="entry name" value="Cellobiose_DH-like_cyt"/>
</dbReference>
<dbReference type="STRING" id="671987.R0IZ76"/>
<accession>R0IZ76</accession>
<dbReference type="SUPFAM" id="SSF49344">
    <property type="entry name" value="CBD9-like"/>
    <property type="match status" value="1"/>
</dbReference>
<feature type="signal peptide" evidence="9">
    <location>
        <begin position="1"/>
        <end position="21"/>
    </location>
</feature>
<feature type="transmembrane region" description="Helical" evidence="8">
    <location>
        <begin position="369"/>
        <end position="389"/>
    </location>
</feature>
<name>R0IZ76_EXST2</name>
<evidence type="ECO:0000259" key="10">
    <source>
        <dbReference type="PROSITE" id="PS50939"/>
    </source>
</evidence>
<dbReference type="Pfam" id="PF16010">
    <property type="entry name" value="CDH-cyt"/>
    <property type="match status" value="1"/>
</dbReference>
<evidence type="ECO:0000313" key="11">
    <source>
        <dbReference type="EMBL" id="EOA90040.1"/>
    </source>
</evidence>
<keyword evidence="2" id="KW-0813">Transport</keyword>
<evidence type="ECO:0000256" key="4">
    <source>
        <dbReference type="ARBA" id="ARBA00022982"/>
    </source>
</evidence>
<proteinExistence type="predicted"/>
<comment type="subcellular location">
    <subcellularLocation>
        <location evidence="1">Membrane</location>
    </subcellularLocation>
</comment>
<dbReference type="PROSITE" id="PS50939">
    <property type="entry name" value="CYTOCHROME_B561"/>
    <property type="match status" value="1"/>
</dbReference>
<feature type="transmembrane region" description="Helical" evidence="8">
    <location>
        <begin position="260"/>
        <end position="287"/>
    </location>
</feature>
<evidence type="ECO:0000256" key="6">
    <source>
        <dbReference type="ARBA" id="ARBA00023136"/>
    </source>
</evidence>
<dbReference type="InterPro" id="IPR005018">
    <property type="entry name" value="DOMON_domain"/>
</dbReference>
<dbReference type="EMBL" id="KB908493">
    <property type="protein sequence ID" value="EOA90040.1"/>
    <property type="molecule type" value="Genomic_DNA"/>
</dbReference>
<dbReference type="GeneID" id="19395977"/>
<dbReference type="RefSeq" id="XP_008021978.1">
    <property type="nucleotide sequence ID" value="XM_008023787.1"/>
</dbReference>
<feature type="transmembrane region" description="Helical" evidence="8">
    <location>
        <begin position="231"/>
        <end position="253"/>
    </location>
</feature>
<dbReference type="CDD" id="cd08760">
    <property type="entry name" value="Cyt_b561_FRRS1_like"/>
    <property type="match status" value="1"/>
</dbReference>
<keyword evidence="6 8" id="KW-0472">Membrane</keyword>
<dbReference type="SMART" id="SM00665">
    <property type="entry name" value="B561"/>
    <property type="match status" value="1"/>
</dbReference>
<evidence type="ECO:0000256" key="1">
    <source>
        <dbReference type="ARBA" id="ARBA00004370"/>
    </source>
</evidence>
<keyword evidence="3 8" id="KW-0812">Transmembrane</keyword>
<feature type="domain" description="Cytochrome b561" evidence="10">
    <location>
        <begin position="201"/>
        <end position="391"/>
    </location>
</feature>
<keyword evidence="5 8" id="KW-1133">Transmembrane helix</keyword>
<dbReference type="Proteomes" id="UP000016935">
    <property type="component" value="Unassembled WGS sequence"/>
</dbReference>